<gene>
    <name evidence="2" type="ORF">M011DRAFT_523319</name>
</gene>
<evidence type="ECO:0000256" key="1">
    <source>
        <dbReference type="SAM" id="MobiDB-lite"/>
    </source>
</evidence>
<evidence type="ECO:0000313" key="3">
    <source>
        <dbReference type="Proteomes" id="UP000799440"/>
    </source>
</evidence>
<name>A0A6A6VL31_9PLEO</name>
<organism evidence="2 3">
    <name type="scientific">Sporormia fimetaria CBS 119925</name>
    <dbReference type="NCBI Taxonomy" id="1340428"/>
    <lineage>
        <taxon>Eukaryota</taxon>
        <taxon>Fungi</taxon>
        <taxon>Dikarya</taxon>
        <taxon>Ascomycota</taxon>
        <taxon>Pezizomycotina</taxon>
        <taxon>Dothideomycetes</taxon>
        <taxon>Pleosporomycetidae</taxon>
        <taxon>Pleosporales</taxon>
        <taxon>Sporormiaceae</taxon>
        <taxon>Sporormia</taxon>
    </lineage>
</organism>
<proteinExistence type="predicted"/>
<dbReference type="Proteomes" id="UP000799440">
    <property type="component" value="Unassembled WGS sequence"/>
</dbReference>
<reference evidence="2" key="1">
    <citation type="journal article" date="2020" name="Stud. Mycol.">
        <title>101 Dothideomycetes genomes: a test case for predicting lifestyles and emergence of pathogens.</title>
        <authorList>
            <person name="Haridas S."/>
            <person name="Albert R."/>
            <person name="Binder M."/>
            <person name="Bloem J."/>
            <person name="Labutti K."/>
            <person name="Salamov A."/>
            <person name="Andreopoulos B."/>
            <person name="Baker S."/>
            <person name="Barry K."/>
            <person name="Bills G."/>
            <person name="Bluhm B."/>
            <person name="Cannon C."/>
            <person name="Castanera R."/>
            <person name="Culley D."/>
            <person name="Daum C."/>
            <person name="Ezra D."/>
            <person name="Gonzalez J."/>
            <person name="Henrissat B."/>
            <person name="Kuo A."/>
            <person name="Liang C."/>
            <person name="Lipzen A."/>
            <person name="Lutzoni F."/>
            <person name="Magnuson J."/>
            <person name="Mondo S."/>
            <person name="Nolan M."/>
            <person name="Ohm R."/>
            <person name="Pangilinan J."/>
            <person name="Park H.-J."/>
            <person name="Ramirez L."/>
            <person name="Alfaro M."/>
            <person name="Sun H."/>
            <person name="Tritt A."/>
            <person name="Yoshinaga Y."/>
            <person name="Zwiers L.-H."/>
            <person name="Turgeon B."/>
            <person name="Goodwin S."/>
            <person name="Spatafora J."/>
            <person name="Crous P."/>
            <person name="Grigoriev I."/>
        </authorList>
    </citation>
    <scope>NUCLEOTIDE SEQUENCE</scope>
    <source>
        <strain evidence="2">CBS 119925</strain>
    </source>
</reference>
<dbReference type="EMBL" id="MU006562">
    <property type="protein sequence ID" value="KAF2751308.1"/>
    <property type="molecule type" value="Genomic_DNA"/>
</dbReference>
<accession>A0A6A6VL31</accession>
<feature type="region of interest" description="Disordered" evidence="1">
    <location>
        <begin position="126"/>
        <end position="151"/>
    </location>
</feature>
<evidence type="ECO:0000313" key="2">
    <source>
        <dbReference type="EMBL" id="KAF2751308.1"/>
    </source>
</evidence>
<feature type="compositionally biased region" description="Basic and acidic residues" evidence="1">
    <location>
        <begin position="139"/>
        <end position="151"/>
    </location>
</feature>
<keyword evidence="3" id="KW-1185">Reference proteome</keyword>
<sequence length="151" mass="17483">MNISRKFDTSSHRVAGGVVSFIWSKEVATVSAHMLLSRQWWLNTNFRPVTFRIKSLSWQGAHILTVAKECRQCVIGFQQFGKADKHGHPHHGPCEWVAPRRLTATRFREQARLMHGGGVIEMIEREHRSDGKKNRKKKNIEMIDYGDKDEM</sequence>
<dbReference type="AlphaFoldDB" id="A0A6A6VL31"/>
<protein>
    <submittedName>
        <fullName evidence="2">Uncharacterized protein</fullName>
    </submittedName>
</protein>